<keyword evidence="4 6" id="KW-1133">Transmembrane helix</keyword>
<sequence>MTISTWVTLAISILVLLYAISIYNHLIHLRHNVAQAWSNIDVLMKQRHDEIPKLVDICREHMRYEQETLLKITRARARVSDAANAENMVALGAAETALRGGLDELFAVVENYPDLKANESFQHLESRITGLESSIADRREFYNACVNIYNIRVDQFPDVIISKAFSFKHKELLVFSDLETADVNIHQLFKRS</sequence>
<comment type="similarity">
    <text evidence="2">Belongs to the LemA family.</text>
</comment>
<keyword evidence="3 6" id="KW-0812">Transmembrane</keyword>
<comment type="subcellular location">
    <subcellularLocation>
        <location evidence="1">Membrane</location>
        <topology evidence="1">Single-pass membrane protein</topology>
    </subcellularLocation>
</comment>
<dbReference type="GeneID" id="89455548"/>
<dbReference type="Proteomes" id="UP001169862">
    <property type="component" value="Unassembled WGS sequence"/>
</dbReference>
<keyword evidence="10" id="KW-1185">Reference proteome</keyword>
<evidence type="ECO:0000256" key="1">
    <source>
        <dbReference type="ARBA" id="ARBA00004167"/>
    </source>
</evidence>
<organism evidence="7 9">
    <name type="scientific">Neptunomonas phycophila</name>
    <dbReference type="NCBI Taxonomy" id="1572645"/>
    <lineage>
        <taxon>Bacteria</taxon>
        <taxon>Pseudomonadati</taxon>
        <taxon>Pseudomonadota</taxon>
        <taxon>Gammaproteobacteria</taxon>
        <taxon>Oceanospirillales</taxon>
        <taxon>Oceanospirillaceae</taxon>
        <taxon>Neptunomonas</taxon>
    </lineage>
</organism>
<dbReference type="EMBL" id="JAUYVO010000003">
    <property type="protein sequence ID" value="MDP2522148.1"/>
    <property type="molecule type" value="Genomic_DNA"/>
</dbReference>
<dbReference type="PANTHER" id="PTHR34478">
    <property type="entry name" value="PROTEIN LEMA"/>
    <property type="match status" value="1"/>
</dbReference>
<evidence type="ECO:0000256" key="4">
    <source>
        <dbReference type="ARBA" id="ARBA00022989"/>
    </source>
</evidence>
<evidence type="ECO:0000256" key="5">
    <source>
        <dbReference type="ARBA" id="ARBA00023136"/>
    </source>
</evidence>
<dbReference type="AlphaFoldDB" id="A0AAW7XNY3"/>
<evidence type="ECO:0000256" key="6">
    <source>
        <dbReference type="SAM" id="Phobius"/>
    </source>
</evidence>
<dbReference type="Proteomes" id="UP001177341">
    <property type="component" value="Unassembled WGS sequence"/>
</dbReference>
<dbReference type="InterPro" id="IPR007156">
    <property type="entry name" value="MamQ_LemA"/>
</dbReference>
<dbReference type="SUPFAM" id="SSF140478">
    <property type="entry name" value="LemA-like"/>
    <property type="match status" value="1"/>
</dbReference>
<dbReference type="EMBL" id="JAUOPG010000009">
    <property type="protein sequence ID" value="MDO6454643.1"/>
    <property type="molecule type" value="Genomic_DNA"/>
</dbReference>
<dbReference type="PANTHER" id="PTHR34478:SF1">
    <property type="entry name" value="PROTEIN LEMA"/>
    <property type="match status" value="1"/>
</dbReference>
<dbReference type="GO" id="GO:0016020">
    <property type="term" value="C:membrane"/>
    <property type="evidence" value="ECO:0007669"/>
    <property type="project" value="UniProtKB-SubCell"/>
</dbReference>
<name>A0AAW7XNY3_9GAMM</name>
<proteinExistence type="inferred from homology"/>
<dbReference type="Gene3D" id="1.20.1440.20">
    <property type="entry name" value="LemA-like domain"/>
    <property type="match status" value="1"/>
</dbReference>
<comment type="caution">
    <text evidence="7">The sequence shown here is derived from an EMBL/GenBank/DDBJ whole genome shotgun (WGS) entry which is preliminary data.</text>
</comment>
<evidence type="ECO:0000256" key="2">
    <source>
        <dbReference type="ARBA" id="ARBA00008854"/>
    </source>
</evidence>
<evidence type="ECO:0000313" key="8">
    <source>
        <dbReference type="EMBL" id="MDP2522148.1"/>
    </source>
</evidence>
<feature type="transmembrane region" description="Helical" evidence="6">
    <location>
        <begin position="6"/>
        <end position="26"/>
    </location>
</feature>
<accession>A0AAW7XNY3</accession>
<dbReference type="Pfam" id="PF04011">
    <property type="entry name" value="LemA"/>
    <property type="match status" value="1"/>
</dbReference>
<evidence type="ECO:0000313" key="10">
    <source>
        <dbReference type="Proteomes" id="UP001177341"/>
    </source>
</evidence>
<gene>
    <name evidence="7" type="ORF">Q4490_13800</name>
    <name evidence="8" type="ORF">Q8W30_06135</name>
</gene>
<protein>
    <submittedName>
        <fullName evidence="7">LemA family protein</fullName>
    </submittedName>
</protein>
<dbReference type="InterPro" id="IPR023353">
    <property type="entry name" value="LemA-like_dom_sf"/>
</dbReference>
<evidence type="ECO:0000313" key="9">
    <source>
        <dbReference type="Proteomes" id="UP001169862"/>
    </source>
</evidence>
<dbReference type="RefSeq" id="WP_075171569.1">
    <property type="nucleotide sequence ID" value="NZ_CAXHZV010000006.1"/>
</dbReference>
<keyword evidence="5 6" id="KW-0472">Membrane</keyword>
<evidence type="ECO:0000256" key="3">
    <source>
        <dbReference type="ARBA" id="ARBA00022692"/>
    </source>
</evidence>
<evidence type="ECO:0000313" key="7">
    <source>
        <dbReference type="EMBL" id="MDO6454643.1"/>
    </source>
</evidence>
<reference evidence="7" key="1">
    <citation type="submission" date="2023-07" db="EMBL/GenBank/DDBJ databases">
        <title>Genome content predicts the carbon catabolic preferences of heterotrophic bacteria.</title>
        <authorList>
            <person name="Gralka M."/>
        </authorList>
    </citation>
    <scope>NUCLEOTIDE SEQUENCE</scope>
    <source>
        <strain evidence="8">5G01</strain>
        <strain evidence="7">I2M16</strain>
    </source>
</reference>